<feature type="transmembrane region" description="Helical" evidence="5">
    <location>
        <begin position="75"/>
        <end position="93"/>
    </location>
</feature>
<dbReference type="GO" id="GO:0022857">
    <property type="term" value="F:transmembrane transporter activity"/>
    <property type="evidence" value="ECO:0007669"/>
    <property type="project" value="InterPro"/>
</dbReference>
<feature type="transmembrane region" description="Helical" evidence="5">
    <location>
        <begin position="190"/>
        <end position="214"/>
    </location>
</feature>
<feature type="transmembrane region" description="Helical" evidence="5">
    <location>
        <begin position="363"/>
        <end position="387"/>
    </location>
</feature>
<keyword evidence="2 5" id="KW-0812">Transmembrane</keyword>
<comment type="subcellular location">
    <subcellularLocation>
        <location evidence="1">Membrane</location>
        <topology evidence="1">Multi-pass membrane protein</topology>
    </subcellularLocation>
</comment>
<feature type="transmembrane region" description="Helical" evidence="5">
    <location>
        <begin position="456"/>
        <end position="477"/>
    </location>
</feature>
<dbReference type="GO" id="GO:0016020">
    <property type="term" value="C:membrane"/>
    <property type="evidence" value="ECO:0007669"/>
    <property type="project" value="UniProtKB-SubCell"/>
</dbReference>
<evidence type="ECO:0000313" key="6">
    <source>
        <dbReference type="EMBL" id="MDQ0316022.1"/>
    </source>
</evidence>
<evidence type="ECO:0000256" key="4">
    <source>
        <dbReference type="ARBA" id="ARBA00023136"/>
    </source>
</evidence>
<feature type="transmembrane region" description="Helical" evidence="5">
    <location>
        <begin position="7"/>
        <end position="28"/>
    </location>
</feature>
<gene>
    <name evidence="6" type="ORF">J2S73_002479</name>
</gene>
<protein>
    <submittedName>
        <fullName evidence="6">Amino acid transporter</fullName>
    </submittedName>
</protein>
<feature type="transmembrane region" description="Helical" evidence="5">
    <location>
        <begin position="278"/>
        <end position="308"/>
    </location>
</feature>
<dbReference type="Pfam" id="PF13520">
    <property type="entry name" value="AA_permease_2"/>
    <property type="match status" value="1"/>
</dbReference>
<accession>A0AAE3VPQ7</accession>
<dbReference type="PANTHER" id="PTHR47547:SF1">
    <property type="entry name" value="ASPARTATE-PROTON SYMPORTER"/>
    <property type="match status" value="1"/>
</dbReference>
<evidence type="ECO:0000313" key="7">
    <source>
        <dbReference type="Proteomes" id="UP001229244"/>
    </source>
</evidence>
<feature type="transmembrane region" description="Helical" evidence="5">
    <location>
        <begin position="483"/>
        <end position="504"/>
    </location>
</feature>
<feature type="transmembrane region" description="Helical" evidence="5">
    <location>
        <begin position="235"/>
        <end position="258"/>
    </location>
</feature>
<feature type="transmembrane region" description="Helical" evidence="5">
    <location>
        <begin position="40"/>
        <end position="63"/>
    </location>
</feature>
<feature type="transmembrane region" description="Helical" evidence="5">
    <location>
        <begin position="399"/>
        <end position="417"/>
    </location>
</feature>
<name>A0AAE3VPQ7_9HYPH</name>
<keyword evidence="4 5" id="KW-0472">Membrane</keyword>
<reference evidence="6" key="1">
    <citation type="submission" date="2023-07" db="EMBL/GenBank/DDBJ databases">
        <title>Genomic Encyclopedia of Type Strains, Phase IV (KMG-IV): sequencing the most valuable type-strain genomes for metagenomic binning, comparative biology and taxonomic classification.</title>
        <authorList>
            <person name="Goeker M."/>
        </authorList>
    </citation>
    <scope>NUCLEOTIDE SEQUENCE</scope>
    <source>
        <strain evidence="6">DSM 21202</strain>
    </source>
</reference>
<dbReference type="Gene3D" id="1.20.1740.10">
    <property type="entry name" value="Amino acid/polyamine transporter I"/>
    <property type="match status" value="1"/>
</dbReference>
<feature type="transmembrane region" description="Helical" evidence="5">
    <location>
        <begin position="338"/>
        <end position="357"/>
    </location>
</feature>
<comment type="caution">
    <text evidence="6">The sequence shown here is derived from an EMBL/GenBank/DDBJ whole genome shotgun (WGS) entry which is preliminary data.</text>
</comment>
<sequence length="533" mass="56903">MKREIGLIGLTFVAISGMIGSGWLFAPLAASQYAGPASLISWGIGAVAMLLLAITFAEISAMLPVPGGIARVPQFSHGNVVAMAMGWSAWVGYNTTAPIEVEAMLHYLAPHTPWLYVGSGTSELSAWGIAICTALLLVFTLINAVGVKFFAYVNSTLTWAKIGIPILLAVIILFSIFNGDNFTSEASGGFAPYGLQGILAAVSSGGIIFAFIGFRHAIDMAGETKNPKFTIPAALMLAVGIAFVLYGLLQIAFIGAITPEQMANGWKNLSLGHQLGPMAAIASAIGILWLVSLLNVGAVTSTFAAGLVSSGSNGRLALALAQNGLFSRLFLEISNRGVPLYALFLNFVVSSLFFVLMPFQEVVALNGAAIVLSFVVGPISVVALRSLLPDRPRSFKVPLVRVTAGIAFIIATLVVYWSGWDTIWRLGIALAIGFAWFVLSRFWFGRDHGPAQLDLAEAVWLIPYLIGIGVISALGHFGDGLGIIPFGWDQLLVAILAIGTFLLAQRSKLTKEKFDRYMEEERIFERAEYGHEA</sequence>
<feature type="transmembrane region" description="Helical" evidence="5">
    <location>
        <begin position="124"/>
        <end position="147"/>
    </location>
</feature>
<keyword evidence="3 5" id="KW-1133">Transmembrane helix</keyword>
<evidence type="ECO:0000256" key="5">
    <source>
        <dbReference type="SAM" id="Phobius"/>
    </source>
</evidence>
<dbReference type="EMBL" id="JAUSUL010000002">
    <property type="protein sequence ID" value="MDQ0316022.1"/>
    <property type="molecule type" value="Genomic_DNA"/>
</dbReference>
<dbReference type="PIRSF" id="PIRSF006060">
    <property type="entry name" value="AA_transporter"/>
    <property type="match status" value="1"/>
</dbReference>
<organism evidence="6 7">
    <name type="scientific">Amorphus orientalis</name>
    <dbReference type="NCBI Taxonomy" id="649198"/>
    <lineage>
        <taxon>Bacteria</taxon>
        <taxon>Pseudomonadati</taxon>
        <taxon>Pseudomonadota</taxon>
        <taxon>Alphaproteobacteria</taxon>
        <taxon>Hyphomicrobiales</taxon>
        <taxon>Amorphaceae</taxon>
        <taxon>Amorphus</taxon>
    </lineage>
</organism>
<proteinExistence type="predicted"/>
<dbReference type="RefSeq" id="WP_306885848.1">
    <property type="nucleotide sequence ID" value="NZ_JAUSUL010000002.1"/>
</dbReference>
<dbReference type="AlphaFoldDB" id="A0AAE3VPQ7"/>
<feature type="transmembrane region" description="Helical" evidence="5">
    <location>
        <begin position="159"/>
        <end position="178"/>
    </location>
</feature>
<evidence type="ECO:0000256" key="3">
    <source>
        <dbReference type="ARBA" id="ARBA00022989"/>
    </source>
</evidence>
<evidence type="ECO:0000256" key="1">
    <source>
        <dbReference type="ARBA" id="ARBA00004141"/>
    </source>
</evidence>
<evidence type="ECO:0000256" key="2">
    <source>
        <dbReference type="ARBA" id="ARBA00022692"/>
    </source>
</evidence>
<feature type="transmembrane region" description="Helical" evidence="5">
    <location>
        <begin position="423"/>
        <end position="444"/>
    </location>
</feature>
<dbReference type="InterPro" id="IPR002293">
    <property type="entry name" value="AA/rel_permease1"/>
</dbReference>
<dbReference type="PANTHER" id="PTHR47547">
    <property type="match status" value="1"/>
</dbReference>
<dbReference type="Proteomes" id="UP001229244">
    <property type="component" value="Unassembled WGS sequence"/>
</dbReference>
<dbReference type="InterPro" id="IPR052962">
    <property type="entry name" value="AA_Transporter_AGT"/>
</dbReference>
<keyword evidence="7" id="KW-1185">Reference proteome</keyword>